<comment type="similarity">
    <text evidence="1">Belongs to the carbohydrate kinase PfkB family.</text>
</comment>
<keyword evidence="6" id="KW-1185">Reference proteome</keyword>
<dbReference type="AlphaFoldDB" id="A0A4R6J0Q3"/>
<evidence type="ECO:0000256" key="1">
    <source>
        <dbReference type="ARBA" id="ARBA00010688"/>
    </source>
</evidence>
<dbReference type="RefSeq" id="WP_133473403.1">
    <property type="nucleotide sequence ID" value="NZ_SNWP01000010.1"/>
</dbReference>
<evidence type="ECO:0000259" key="4">
    <source>
        <dbReference type="Pfam" id="PF00294"/>
    </source>
</evidence>
<dbReference type="PANTHER" id="PTHR43320">
    <property type="entry name" value="SUGAR KINASE"/>
    <property type="match status" value="1"/>
</dbReference>
<keyword evidence="2" id="KW-0808">Transferase</keyword>
<dbReference type="InterPro" id="IPR052700">
    <property type="entry name" value="Carb_kinase_PfkB-like"/>
</dbReference>
<gene>
    <name evidence="5" type="ORF">BC659_0860</name>
</gene>
<feature type="domain" description="Carbohydrate kinase PfkB" evidence="4">
    <location>
        <begin position="1"/>
        <end position="322"/>
    </location>
</feature>
<protein>
    <submittedName>
        <fullName evidence="5">2-dehydro-3-deoxygluconokinase</fullName>
    </submittedName>
</protein>
<dbReference type="InterPro" id="IPR029056">
    <property type="entry name" value="Ribokinase-like"/>
</dbReference>
<name>A0A4R6J0Q3_9BACT</name>
<dbReference type="GO" id="GO:0016301">
    <property type="term" value="F:kinase activity"/>
    <property type="evidence" value="ECO:0007669"/>
    <property type="project" value="UniProtKB-KW"/>
</dbReference>
<sequence length="335" mass="36361">MKKVLCFGEILLRLSPAANGQWLEQNQMPVFMGGAELNAATALAVWGHPVKYFTAMPDNALSKDIANYLAKKNIDTSAVHYSGNRIGLYYLQQGTDMKNAGTVFDRAGSSFATLGTGLVNWDEVLADVQWLHFSAIAPAVSASAAELCLEVLKAAQAKKIPVSVDLNYRALLWKYGKNPQEVMKTLLPYCNLVMGNIWAANTLLGIPLHPDLIDAEAYAEHAAKTAEAIMQQYPSCITVANTFRFDKDAGIRYFAVLNKGMVQTVSKTFLTDTVIDKVGSGDCFMAGLIHSALRNYTDEETINYAAAAAFGKLQEKGDTTSNSVTTVKNIIAQNG</sequence>
<dbReference type="PANTHER" id="PTHR43320:SF2">
    <property type="entry name" value="2-DEHYDRO-3-DEOXYGLUCONOKINASE_2-DEHYDRO-3-DEOXYGALACTONOKINASE"/>
    <property type="match status" value="1"/>
</dbReference>
<evidence type="ECO:0000313" key="5">
    <source>
        <dbReference type="EMBL" id="TDO28780.1"/>
    </source>
</evidence>
<evidence type="ECO:0000256" key="3">
    <source>
        <dbReference type="ARBA" id="ARBA00022777"/>
    </source>
</evidence>
<dbReference type="OrthoDB" id="9813569at2"/>
<accession>A0A4R6J0Q3</accession>
<evidence type="ECO:0000313" key="6">
    <source>
        <dbReference type="Proteomes" id="UP000295741"/>
    </source>
</evidence>
<dbReference type="InterPro" id="IPR011611">
    <property type="entry name" value="PfkB_dom"/>
</dbReference>
<keyword evidence="3 5" id="KW-0418">Kinase</keyword>
<dbReference type="CDD" id="cd01166">
    <property type="entry name" value="KdgK"/>
    <property type="match status" value="1"/>
</dbReference>
<dbReference type="Proteomes" id="UP000295741">
    <property type="component" value="Unassembled WGS sequence"/>
</dbReference>
<dbReference type="Gene3D" id="3.40.1190.20">
    <property type="match status" value="1"/>
</dbReference>
<dbReference type="SUPFAM" id="SSF53613">
    <property type="entry name" value="Ribokinase-like"/>
    <property type="match status" value="1"/>
</dbReference>
<comment type="caution">
    <text evidence="5">The sequence shown here is derived from an EMBL/GenBank/DDBJ whole genome shotgun (WGS) entry which is preliminary data.</text>
</comment>
<proteinExistence type="inferred from homology"/>
<dbReference type="Pfam" id="PF00294">
    <property type="entry name" value="PfkB"/>
    <property type="match status" value="1"/>
</dbReference>
<organism evidence="5 6">
    <name type="scientific">Sediminibacterium goheungense</name>
    <dbReference type="NCBI Taxonomy" id="1086393"/>
    <lineage>
        <taxon>Bacteria</taxon>
        <taxon>Pseudomonadati</taxon>
        <taxon>Bacteroidota</taxon>
        <taxon>Chitinophagia</taxon>
        <taxon>Chitinophagales</taxon>
        <taxon>Chitinophagaceae</taxon>
        <taxon>Sediminibacterium</taxon>
    </lineage>
</organism>
<reference evidence="5 6" key="1">
    <citation type="submission" date="2019-03" db="EMBL/GenBank/DDBJ databases">
        <title>Genomic Encyclopedia of Archaeal and Bacterial Type Strains, Phase II (KMG-II): from individual species to whole genera.</title>
        <authorList>
            <person name="Goeker M."/>
        </authorList>
    </citation>
    <scope>NUCLEOTIDE SEQUENCE [LARGE SCALE GENOMIC DNA]</scope>
    <source>
        <strain evidence="5 6">DSM 28323</strain>
    </source>
</reference>
<dbReference type="EMBL" id="SNWP01000010">
    <property type="protein sequence ID" value="TDO28780.1"/>
    <property type="molecule type" value="Genomic_DNA"/>
</dbReference>
<evidence type="ECO:0000256" key="2">
    <source>
        <dbReference type="ARBA" id="ARBA00022679"/>
    </source>
</evidence>